<evidence type="ECO:0000313" key="3">
    <source>
        <dbReference type="Proteomes" id="UP000289340"/>
    </source>
</evidence>
<dbReference type="GO" id="GO:0046983">
    <property type="term" value="F:protein dimerization activity"/>
    <property type="evidence" value="ECO:0007669"/>
    <property type="project" value="InterPro"/>
</dbReference>
<sequence>MASWLSNQLAWASSLLQGLNSSSHLRIRRSKGCDSFKEDIAAICRFHVVVKYVKSSPSRLSKFKECVVHVNIEYKGLVRLDVETRWNSTYLMLDAILKHHNAFEEFELRDKKFMGMAPTYNDWEFVHSIFPFLEIFYDATLCISGSSHATSTMYMFEAFGIGMKIKEMSTSRGVNMSVRTMVVRMKERYDKYWGNPNRINSMARDMLAILVFTLASESVFSTKGRVLDPNCCSLTPQMMETLVCTQDWIKRTPSPLPSNENEEFLEFEIIEEVIRIAMYSINLEFGPFD</sequence>
<dbReference type="PANTHER" id="PTHR23272:SF184">
    <property type="entry name" value="OS03G0311250 PROTEIN"/>
    <property type="match status" value="1"/>
</dbReference>
<reference evidence="2 3" key="1">
    <citation type="submission" date="2018-09" db="EMBL/GenBank/DDBJ databases">
        <title>A high-quality reference genome of wild soybean provides a powerful tool to mine soybean genomes.</title>
        <authorList>
            <person name="Xie M."/>
            <person name="Chung C.Y.L."/>
            <person name="Li M.-W."/>
            <person name="Wong F.-L."/>
            <person name="Chan T.-F."/>
            <person name="Lam H.-M."/>
        </authorList>
    </citation>
    <scope>NUCLEOTIDE SEQUENCE [LARGE SCALE GENOMIC DNA]</scope>
    <source>
        <strain evidence="3">cv. W05</strain>
        <tissue evidence="2">Hypocotyl of etiolated seedlings</tissue>
    </source>
</reference>
<accession>A0A445H7U8</accession>
<dbReference type="PANTHER" id="PTHR23272">
    <property type="entry name" value="BED FINGER-RELATED"/>
    <property type="match status" value="1"/>
</dbReference>
<gene>
    <name evidence="2" type="ORF">D0Y65_038912</name>
</gene>
<comment type="caution">
    <text evidence="2">The sequence shown here is derived from an EMBL/GenBank/DDBJ whole genome shotgun (WGS) entry which is preliminary data.</text>
</comment>
<name>A0A445H7U8_GLYSO</name>
<evidence type="ECO:0000313" key="2">
    <source>
        <dbReference type="EMBL" id="RZB69341.1"/>
    </source>
</evidence>
<dbReference type="AlphaFoldDB" id="A0A445H7U8"/>
<feature type="domain" description="HAT C-terminal dimerisation" evidence="1">
    <location>
        <begin position="200"/>
        <end position="249"/>
    </location>
</feature>
<dbReference type="SUPFAM" id="SSF53098">
    <property type="entry name" value="Ribonuclease H-like"/>
    <property type="match status" value="1"/>
</dbReference>
<proteinExistence type="predicted"/>
<dbReference type="Proteomes" id="UP000289340">
    <property type="component" value="Chromosome 14"/>
</dbReference>
<organism evidence="2 3">
    <name type="scientific">Glycine soja</name>
    <name type="common">Wild soybean</name>
    <dbReference type="NCBI Taxonomy" id="3848"/>
    <lineage>
        <taxon>Eukaryota</taxon>
        <taxon>Viridiplantae</taxon>
        <taxon>Streptophyta</taxon>
        <taxon>Embryophyta</taxon>
        <taxon>Tracheophyta</taxon>
        <taxon>Spermatophyta</taxon>
        <taxon>Magnoliopsida</taxon>
        <taxon>eudicotyledons</taxon>
        <taxon>Gunneridae</taxon>
        <taxon>Pentapetalae</taxon>
        <taxon>rosids</taxon>
        <taxon>fabids</taxon>
        <taxon>Fabales</taxon>
        <taxon>Fabaceae</taxon>
        <taxon>Papilionoideae</taxon>
        <taxon>50 kb inversion clade</taxon>
        <taxon>NPAAA clade</taxon>
        <taxon>indigoferoid/millettioid clade</taxon>
        <taxon>Phaseoleae</taxon>
        <taxon>Glycine</taxon>
        <taxon>Glycine subgen. Soja</taxon>
    </lineage>
</organism>
<keyword evidence="3" id="KW-1185">Reference proteome</keyword>
<dbReference type="InterPro" id="IPR008906">
    <property type="entry name" value="HATC_C_dom"/>
</dbReference>
<evidence type="ECO:0000259" key="1">
    <source>
        <dbReference type="Pfam" id="PF05699"/>
    </source>
</evidence>
<protein>
    <submittedName>
        <fullName evidence="2">Zinc finger BED domain-containing protein RICESLEEPER 2</fullName>
    </submittedName>
</protein>
<dbReference type="InterPro" id="IPR012337">
    <property type="entry name" value="RNaseH-like_sf"/>
</dbReference>
<dbReference type="Pfam" id="PF05699">
    <property type="entry name" value="Dimer_Tnp_hAT"/>
    <property type="match status" value="1"/>
</dbReference>
<dbReference type="EMBL" id="QZWG01000014">
    <property type="protein sequence ID" value="RZB69341.1"/>
    <property type="molecule type" value="Genomic_DNA"/>
</dbReference>